<evidence type="ECO:0000256" key="1">
    <source>
        <dbReference type="PROSITE-ProRule" id="PRU00042"/>
    </source>
</evidence>
<dbReference type="EnsemblMetazoa" id="CLYHEMT000161.1">
    <property type="protein sequence ID" value="CLYHEMP000161.1"/>
    <property type="gene ID" value="CLYHEMG000161"/>
</dbReference>
<dbReference type="PROSITE" id="PS50157">
    <property type="entry name" value="ZINC_FINGER_C2H2_2"/>
    <property type="match status" value="1"/>
</dbReference>
<evidence type="ECO:0000259" key="2">
    <source>
        <dbReference type="PROSITE" id="PS50157"/>
    </source>
</evidence>
<keyword evidence="1" id="KW-0863">Zinc-finger</keyword>
<organism evidence="3 4">
    <name type="scientific">Clytia hemisphaerica</name>
    <dbReference type="NCBI Taxonomy" id="252671"/>
    <lineage>
        <taxon>Eukaryota</taxon>
        <taxon>Metazoa</taxon>
        <taxon>Cnidaria</taxon>
        <taxon>Hydrozoa</taxon>
        <taxon>Hydroidolina</taxon>
        <taxon>Leptothecata</taxon>
        <taxon>Obeliida</taxon>
        <taxon>Clytiidae</taxon>
        <taxon>Clytia</taxon>
    </lineage>
</organism>
<name>A0A7M5UXR6_9CNID</name>
<accession>A0A7M5UXR6</accession>
<proteinExistence type="predicted"/>
<sequence length="1173" mass="133446">MGPPTIAANNNQQMAQCNENGIQNLVYIKTNRSRNRSRRQRSDSFVVRYQCPHCGVPVNGHQNLKDHFIVVHGYGIREAVFEASKLDRIQFCKSRHKGQHTIIPCEICNVWLCWAWFIDHMQKSHDMNRMAALSLMDQLELKYWGQKSVTANQLDTLGRLLPAYSIRNSYQPPASYHLKNATILYGCTRRNNLDSSLSARTTDTNLLSEMSRRTFSTVTGNNSNVTVRNGEYPCVSTDDRSYLNRRKNANSAIGQRSLFLDGESPCDDENSKSAYRTKTTSISTTEYLSEKSQKCNSTINNRSATMTSHLLSKQSPTDQEFRRKIDENLSSGTPSILNIGEKRNHDSIDQSATKEIPNPDVHYEQDSDFEKMSGLEPGEIVSPPVKKSKFLNECERINVEPEEIESSNILNKKIDKCKPVNGEDVDVIESREIILSPMGNSKLFEGDDERFGHNVKDDTDESDIEITLTKRFEIESPSRKSTLSTYGDQIESNKNTFDIFESEIFNIVENSNCIYSKSSANIELIEEMEFSAKHPTLFKKQSEKINAVNPGEEVVLRSEKLENDELFVKTIEPKAKKIEPLVIQNLKFSTQNPQRNHPPECLNNVLAMEHQNISSKVLAGDLEIKSLPLMGKQNLFGPKPHRIYVDEGNNQSKEQLNIPGHTEITNGLESGEIDSSSGDLTKNANENDDPWFHCLECGSQFLRKHKLVIHLRKEHGLKHELNKYVTMKQCIKEHGGEHIPLLYPKRKCKEYICSGDIFKTHMKIYHKKSFSDLKIAKLIESQWNGWTNIKSKDIWFGPYNNKTTENSESWDNYNLQSDYPSLKCQYEKTMKVFTSNVNESLYTENDSFPRIDKLFESADSLPYLSSKSPNLKNFEICNEPVKSTLSLDQLPKSEFSKSDSPVRIKMEKDITVTPVESHPLCRIEQANKALTPAEILAIVKNQTKISQVKYKACSVQDEAKVALVEIPKKLTREEGQNTPIVDSVHHQSSILRSSDEEKILITPSTKEGKGVLNIVNSIDYTNLSEDADCGSSESRKSARLEVDYNNRFQCANETQNMFMENSFSVRMNPSSSLLIPKRKLFQDSIQSDVDNIQPRCQKESQLHSKVVKDFVTDVENVATMTKIFISKAPELESKLTSICKEVLKEMSQPLKQNLASNYQNKRGIGQYLLQNGK</sequence>
<evidence type="ECO:0000313" key="3">
    <source>
        <dbReference type="EnsemblMetazoa" id="CLYHEMP000161.1"/>
    </source>
</evidence>
<evidence type="ECO:0000313" key="4">
    <source>
        <dbReference type="Proteomes" id="UP000594262"/>
    </source>
</evidence>
<dbReference type="PROSITE" id="PS00028">
    <property type="entry name" value="ZINC_FINGER_C2H2_1"/>
    <property type="match status" value="2"/>
</dbReference>
<protein>
    <recommendedName>
        <fullName evidence="2">C2H2-type domain-containing protein</fullName>
    </recommendedName>
</protein>
<keyword evidence="4" id="KW-1185">Reference proteome</keyword>
<keyword evidence="1" id="KW-0479">Metal-binding</keyword>
<dbReference type="Proteomes" id="UP000594262">
    <property type="component" value="Unplaced"/>
</dbReference>
<dbReference type="AlphaFoldDB" id="A0A7M5UXR6"/>
<keyword evidence="1" id="KW-0862">Zinc</keyword>
<dbReference type="GO" id="GO:0008270">
    <property type="term" value="F:zinc ion binding"/>
    <property type="evidence" value="ECO:0007669"/>
    <property type="project" value="UniProtKB-KW"/>
</dbReference>
<dbReference type="SMART" id="SM00355">
    <property type="entry name" value="ZnF_C2H2"/>
    <property type="match status" value="3"/>
</dbReference>
<dbReference type="InterPro" id="IPR013087">
    <property type="entry name" value="Znf_C2H2_type"/>
</dbReference>
<reference evidence="3" key="1">
    <citation type="submission" date="2021-01" db="UniProtKB">
        <authorList>
            <consortium name="EnsemblMetazoa"/>
        </authorList>
    </citation>
    <scope>IDENTIFICATION</scope>
</reference>
<feature type="domain" description="C2H2-type" evidence="2">
    <location>
        <begin position="692"/>
        <end position="720"/>
    </location>
</feature>